<reference evidence="1" key="1">
    <citation type="submission" date="2021-05" db="EMBL/GenBank/DDBJ databases">
        <authorList>
            <person name="Scholz U."/>
            <person name="Mascher M."/>
            <person name="Fiebig A."/>
        </authorList>
    </citation>
    <scope>NUCLEOTIDE SEQUENCE [LARGE SCALE GENOMIC DNA]</scope>
</reference>
<evidence type="ECO:0000313" key="2">
    <source>
        <dbReference type="Proteomes" id="UP001732700"/>
    </source>
</evidence>
<name>A0ACD5VKL9_AVESA</name>
<dbReference type="EnsemblPlants" id="AVESA.00010b.r2.3CG0453720.1">
    <property type="protein sequence ID" value="AVESA.00010b.r2.3CG0453720.1.CDS"/>
    <property type="gene ID" value="AVESA.00010b.r2.3CG0453720"/>
</dbReference>
<accession>A0ACD5VKL9</accession>
<sequence>MEAGARAMPGGTIPPSQVPPPARPHPSPRTRSRTASTAPLQIPLNQSTPPVGGGFTSIPWTTEEQGGQAAGDFEQDPVEVILAELQAASDVLRSRPSSTSNKKGKEGTPTTSHDLSPAATNGSKRRSRKLTSFIWNDAEPIYIDGFLMQGRCKYCSTVFPASKVSGTSQLSRHLKVCKVKGSMVGVIHQSTPLVGGGIMSMPSTTEQGRQAAGDLEQDPVGSIYVEKQTSGIVHVELQDAIDVLRLQPSSKKKGKKGSGEACREPQRSSDAHVERQNTSKTRVEQWDGSEVPITETVGGKRSLSHASESSRARKAAKTINAKGIPTTSHDLSPAATNGSKRRPRKLNSMIWNHAKPIYIDGFLMQGRCKYCSTVFPASRVTGNSQLARHLKVCKAKGSMDVVIQQIRTSDEIDPDWKFDQGAARIELVKLIVMHGLPFSFVEYAGFRKFCASLNPWFKSVNRVTVQNDCMDAYYQYRNTYESVFMNCNHRVSLTGDMWTSNQKLGYLCITCHWIDNKWRIRHRIISFCLIETPHDAWNMFGVVLKRLRDWNIENRIFSFTMDNAEVNTKMISHLRKNLVDRDLIHHEGKLLHIQCVDHMLSLIVQDGLKAMKSVVDNIRESVKYIRSSQSRKEQFANMVAKVGIKCKHQPTPDVSSRWDSTFLMLESTLPFREVFETLQEQEPNYTFGLSAEEWKMVEDICELLKVFCHATNVISDSNYPTSNLYFFEIWSVNLILDKQAKSDNATIRIMVKEMKNKFHKYFMESYLTNCIPVILDPRFKMEHVEFRLKTYFGVDAPKHIQEVMTAISALCTEYAAELEGVVDLSSQERNEEGLALADSALSDWDEHVKLKKANNRNELQRYLEEDFHPRTADFDILKWWDVNSARYPILASIARDVLAVPASTAASESAFSTCGRVITDHMSSLAPETVEALMCFEDWIRPDGSSSEASTPLVQ</sequence>
<keyword evidence="2" id="KW-1185">Reference proteome</keyword>
<reference evidence="1" key="2">
    <citation type="submission" date="2025-09" db="UniProtKB">
        <authorList>
            <consortium name="EnsemblPlants"/>
        </authorList>
    </citation>
    <scope>IDENTIFICATION</scope>
</reference>
<dbReference type="Proteomes" id="UP001732700">
    <property type="component" value="Chromosome 3C"/>
</dbReference>
<protein>
    <submittedName>
        <fullName evidence="1">Uncharacterized protein</fullName>
    </submittedName>
</protein>
<proteinExistence type="predicted"/>
<organism evidence="1 2">
    <name type="scientific">Avena sativa</name>
    <name type="common">Oat</name>
    <dbReference type="NCBI Taxonomy" id="4498"/>
    <lineage>
        <taxon>Eukaryota</taxon>
        <taxon>Viridiplantae</taxon>
        <taxon>Streptophyta</taxon>
        <taxon>Embryophyta</taxon>
        <taxon>Tracheophyta</taxon>
        <taxon>Spermatophyta</taxon>
        <taxon>Magnoliopsida</taxon>
        <taxon>Liliopsida</taxon>
        <taxon>Poales</taxon>
        <taxon>Poaceae</taxon>
        <taxon>BOP clade</taxon>
        <taxon>Pooideae</taxon>
        <taxon>Poodae</taxon>
        <taxon>Poeae</taxon>
        <taxon>Poeae Chloroplast Group 1 (Aveneae type)</taxon>
        <taxon>Aveninae</taxon>
        <taxon>Avena</taxon>
    </lineage>
</organism>
<evidence type="ECO:0000313" key="1">
    <source>
        <dbReference type="EnsemblPlants" id="AVESA.00010b.r2.3CG0453720.1.CDS"/>
    </source>
</evidence>